<comment type="caution">
    <text evidence="4">The sequence shown here is derived from an EMBL/GenBank/DDBJ whole genome shotgun (WGS) entry which is preliminary data.</text>
</comment>
<dbReference type="Pfam" id="PF01501">
    <property type="entry name" value="Glyco_transf_8"/>
    <property type="match status" value="1"/>
</dbReference>
<evidence type="ECO:0000256" key="3">
    <source>
        <dbReference type="ARBA" id="ARBA00022723"/>
    </source>
</evidence>
<reference evidence="4 5" key="1">
    <citation type="submission" date="2014-02" db="EMBL/GenBank/DDBJ databases">
        <authorList>
            <person name="Sears C."/>
            <person name="Carroll K."/>
            <person name="Sack B.R."/>
            <person name="Qadri F."/>
            <person name="Myers L.L."/>
            <person name="Chung G.-T."/>
            <person name="Escheverria P."/>
            <person name="Fraser C.M."/>
            <person name="Sadzewicz L."/>
            <person name="Shefchek K.A."/>
            <person name="Tallon L."/>
            <person name="Das S.P."/>
            <person name="Daugherty S."/>
            <person name="Mongodin E.F."/>
        </authorList>
    </citation>
    <scope>NUCLEOTIDE SEQUENCE [LARGE SCALE GENOMIC DNA]</scope>
    <source>
        <strain evidence="5">3988T(B)14</strain>
    </source>
</reference>
<keyword evidence="2 4" id="KW-0808">Transferase</keyword>
<evidence type="ECO:0000313" key="5">
    <source>
        <dbReference type="Proteomes" id="UP000020529"/>
    </source>
</evidence>
<evidence type="ECO:0000313" key="4">
    <source>
        <dbReference type="EMBL" id="EXY75929.1"/>
    </source>
</evidence>
<dbReference type="SUPFAM" id="SSF53448">
    <property type="entry name" value="Nucleotide-diphospho-sugar transferases"/>
    <property type="match status" value="1"/>
</dbReference>
<dbReference type="EMBL" id="JGCY01000220">
    <property type="protein sequence ID" value="EXY75929.1"/>
    <property type="molecule type" value="Genomic_DNA"/>
</dbReference>
<dbReference type="InterPro" id="IPR050748">
    <property type="entry name" value="Glycosyltrans_8_dom-fam"/>
</dbReference>
<accession>A0A015SUS2</accession>
<dbReference type="PANTHER" id="PTHR13778">
    <property type="entry name" value="GLYCOSYLTRANSFERASE 8 DOMAIN-CONTAINING PROTEIN"/>
    <property type="match status" value="1"/>
</dbReference>
<dbReference type="RefSeq" id="WP_005783848.1">
    <property type="nucleotide sequence ID" value="NZ_JGCY01000220.1"/>
</dbReference>
<evidence type="ECO:0000256" key="1">
    <source>
        <dbReference type="ARBA" id="ARBA00022676"/>
    </source>
</evidence>
<dbReference type="GeneID" id="60367866"/>
<evidence type="ECO:0000256" key="2">
    <source>
        <dbReference type="ARBA" id="ARBA00022679"/>
    </source>
</evidence>
<dbReference type="PATRIC" id="fig|1339315.3.peg.956"/>
<dbReference type="PANTHER" id="PTHR13778:SF47">
    <property type="entry name" value="LIPOPOLYSACCHARIDE 1,3-GALACTOSYLTRANSFERASE"/>
    <property type="match status" value="1"/>
</dbReference>
<dbReference type="Gene3D" id="3.90.550.10">
    <property type="entry name" value="Spore Coat Polysaccharide Biosynthesis Protein SpsA, Chain A"/>
    <property type="match status" value="1"/>
</dbReference>
<name>A0A015SUS2_BACFG</name>
<protein>
    <submittedName>
        <fullName evidence="4">Glycosyl transferase 8 family protein</fullName>
    </submittedName>
</protein>
<keyword evidence="1" id="KW-0328">Glycosyltransferase</keyword>
<dbReference type="GO" id="GO:0016757">
    <property type="term" value="F:glycosyltransferase activity"/>
    <property type="evidence" value="ECO:0007669"/>
    <property type="project" value="UniProtKB-KW"/>
</dbReference>
<keyword evidence="3" id="KW-0479">Metal-binding</keyword>
<dbReference type="InterPro" id="IPR002495">
    <property type="entry name" value="Glyco_trans_8"/>
</dbReference>
<gene>
    <name evidence="4" type="ORF">M124_0138</name>
</gene>
<dbReference type="InterPro" id="IPR029044">
    <property type="entry name" value="Nucleotide-diphossugar_trans"/>
</dbReference>
<sequence>MIHIACNIDSNFTIHCAVTLTSLFANNRNSEFCVHIIASTLPEADQKALSSIAESYGNKICFYFPEKDLLNNFSIKKSGNRISIATYYRCLLSRILPVNIDKILYIDCDIVVLNDISEFWNTDITQYAIGCIEDIGSDEEEYYSRLQYDKKYSYFNAGVLLINLKYWREHKIDEMCEQYFLAHSDRIRFNDQDLLNALLYKDKLFVPFRWNVQDTFYRRTYSHKVKEHSGLKEALLHPAILHYTNKKPWNYDSMHPLKQEYFKYLDMTPWKGTRPIIDFQTRVITGFKRLLYITGIKKSKYINLKDYELAQ</sequence>
<dbReference type="AlphaFoldDB" id="A0A015SUS2"/>
<organism evidence="4 5">
    <name type="scientific">Bacteroides fragilis str. 3988T(B)14</name>
    <dbReference type="NCBI Taxonomy" id="1339315"/>
    <lineage>
        <taxon>Bacteria</taxon>
        <taxon>Pseudomonadati</taxon>
        <taxon>Bacteroidota</taxon>
        <taxon>Bacteroidia</taxon>
        <taxon>Bacteroidales</taxon>
        <taxon>Bacteroidaceae</taxon>
        <taxon>Bacteroides</taxon>
    </lineage>
</organism>
<proteinExistence type="predicted"/>
<dbReference type="GO" id="GO:0046872">
    <property type="term" value="F:metal ion binding"/>
    <property type="evidence" value="ECO:0007669"/>
    <property type="project" value="UniProtKB-KW"/>
</dbReference>
<dbReference type="CDD" id="cd04194">
    <property type="entry name" value="GT8_A4GalT_like"/>
    <property type="match status" value="1"/>
</dbReference>
<dbReference type="Proteomes" id="UP000020529">
    <property type="component" value="Unassembled WGS sequence"/>
</dbReference>